<proteinExistence type="predicted"/>
<evidence type="ECO:0000313" key="1">
    <source>
        <dbReference type="EMBL" id="KKN31671.1"/>
    </source>
</evidence>
<gene>
    <name evidence="1" type="ORF">LCGC14_0821630</name>
</gene>
<accession>A0A0F9S3F2</accession>
<reference evidence="1" key="1">
    <citation type="journal article" date="2015" name="Nature">
        <title>Complex archaea that bridge the gap between prokaryotes and eukaryotes.</title>
        <authorList>
            <person name="Spang A."/>
            <person name="Saw J.H."/>
            <person name="Jorgensen S.L."/>
            <person name="Zaremba-Niedzwiedzka K."/>
            <person name="Martijn J."/>
            <person name="Lind A.E."/>
            <person name="van Eijk R."/>
            <person name="Schleper C."/>
            <person name="Guy L."/>
            <person name="Ettema T.J."/>
        </authorList>
    </citation>
    <scope>NUCLEOTIDE SEQUENCE</scope>
</reference>
<sequence length="378" mass="42098">MKIAYISTYRDGTLAGHAATQYILACEAAGLDVVCRPVSMGTIPQDQKPCPVAHLEQKNMQGVDVVIQHVLPQFYQYKRGVKNIGFLEWSTSDFNRSLWTANCNLMDEIYTSCEQNREAAFRSGVTKPIRVIPRPCDILKFEQEYKPLDIGQTQGKLVFYSITSLTRNTNISGLIRAYYREFSARDDVVLVLCVQSEGKSEQDISTSLQKAIGDIKKSTHIYKNAKHYPPILLIAQQLSPEETSRIHATCDIFVSAARGCVWSNAAHNALGFGNPIIVSQCGGFIDLLGKGSGGGWFVDGQTTPCFGMSETTNYLYTGEEVWFDPNLIRLSEHMGMAYQMWKRDPNGTLKAMGKNAKKRACEFSYANVGKIINGLLNE</sequence>
<dbReference type="AlphaFoldDB" id="A0A0F9S3F2"/>
<dbReference type="Gene3D" id="3.40.50.2000">
    <property type="entry name" value="Glycogen Phosphorylase B"/>
    <property type="match status" value="1"/>
</dbReference>
<protein>
    <recommendedName>
        <fullName evidence="2">Glycosyl transferase family 1 domain-containing protein</fullName>
    </recommendedName>
</protein>
<dbReference type="SUPFAM" id="SSF53756">
    <property type="entry name" value="UDP-Glycosyltransferase/glycogen phosphorylase"/>
    <property type="match status" value="1"/>
</dbReference>
<evidence type="ECO:0008006" key="2">
    <source>
        <dbReference type="Google" id="ProtNLM"/>
    </source>
</evidence>
<comment type="caution">
    <text evidence="1">The sequence shown here is derived from an EMBL/GenBank/DDBJ whole genome shotgun (WGS) entry which is preliminary data.</text>
</comment>
<name>A0A0F9S3F2_9ZZZZ</name>
<organism evidence="1">
    <name type="scientific">marine sediment metagenome</name>
    <dbReference type="NCBI Taxonomy" id="412755"/>
    <lineage>
        <taxon>unclassified sequences</taxon>
        <taxon>metagenomes</taxon>
        <taxon>ecological metagenomes</taxon>
    </lineage>
</organism>
<dbReference type="PANTHER" id="PTHR46656">
    <property type="entry name" value="PUTATIVE-RELATED"/>
    <property type="match status" value="1"/>
</dbReference>
<dbReference type="PANTHER" id="PTHR46656:SF3">
    <property type="entry name" value="PUTATIVE-RELATED"/>
    <property type="match status" value="1"/>
</dbReference>
<dbReference type="EMBL" id="LAZR01002310">
    <property type="protein sequence ID" value="KKN31671.1"/>
    <property type="molecule type" value="Genomic_DNA"/>
</dbReference>